<evidence type="ECO:0000313" key="1">
    <source>
        <dbReference type="EMBL" id="MFD1049373.1"/>
    </source>
</evidence>
<name>A0ABW3MF75_9PSEU</name>
<sequence>SSLTIATSASTPAGTYQVTITGKKGSTSHDTVFTLTVRSGGGGPVSVRDPGFQFTQHGTPVNLQLQASGGSGSYRWSATGLPPGLSINATTGLVTGTPSGNTLYQVTATATDGGTTGSVRFSWFVY</sequence>
<organism evidence="1 2">
    <name type="scientific">Kibdelosporangium lantanae</name>
    <dbReference type="NCBI Taxonomy" id="1497396"/>
    <lineage>
        <taxon>Bacteria</taxon>
        <taxon>Bacillati</taxon>
        <taxon>Actinomycetota</taxon>
        <taxon>Actinomycetes</taxon>
        <taxon>Pseudonocardiales</taxon>
        <taxon>Pseudonocardiaceae</taxon>
        <taxon>Kibdelosporangium</taxon>
    </lineage>
</organism>
<dbReference type="Pfam" id="PF05345">
    <property type="entry name" value="He_PIG"/>
    <property type="match status" value="1"/>
</dbReference>
<keyword evidence="2" id="KW-1185">Reference proteome</keyword>
<dbReference type="SUPFAM" id="SSF49313">
    <property type="entry name" value="Cadherin-like"/>
    <property type="match status" value="1"/>
</dbReference>
<proteinExistence type="predicted"/>
<comment type="caution">
    <text evidence="1">The sequence shown here is derived from an EMBL/GenBank/DDBJ whole genome shotgun (WGS) entry which is preliminary data.</text>
</comment>
<dbReference type="Proteomes" id="UP001597045">
    <property type="component" value="Unassembled WGS sequence"/>
</dbReference>
<protein>
    <submittedName>
        <fullName evidence="1">Ig domain-containing protein</fullName>
    </submittedName>
</protein>
<dbReference type="InterPro" id="IPR015919">
    <property type="entry name" value="Cadherin-like_sf"/>
</dbReference>
<gene>
    <name evidence="1" type="ORF">ACFQ1S_29470</name>
</gene>
<accession>A0ABW3MF75</accession>
<evidence type="ECO:0000313" key="2">
    <source>
        <dbReference type="Proteomes" id="UP001597045"/>
    </source>
</evidence>
<dbReference type="EMBL" id="JBHTIS010002139">
    <property type="protein sequence ID" value="MFD1049373.1"/>
    <property type="molecule type" value="Genomic_DNA"/>
</dbReference>
<dbReference type="InterPro" id="IPR013783">
    <property type="entry name" value="Ig-like_fold"/>
</dbReference>
<reference evidence="2" key="1">
    <citation type="journal article" date="2019" name="Int. J. Syst. Evol. Microbiol.">
        <title>The Global Catalogue of Microorganisms (GCM) 10K type strain sequencing project: providing services to taxonomists for standard genome sequencing and annotation.</title>
        <authorList>
            <consortium name="The Broad Institute Genomics Platform"/>
            <consortium name="The Broad Institute Genome Sequencing Center for Infectious Disease"/>
            <person name="Wu L."/>
            <person name="Ma J."/>
        </authorList>
    </citation>
    <scope>NUCLEOTIDE SEQUENCE [LARGE SCALE GENOMIC DNA]</scope>
    <source>
        <strain evidence="2">JCM 31486</strain>
    </source>
</reference>
<feature type="non-terminal residue" evidence="1">
    <location>
        <position position="1"/>
    </location>
</feature>
<dbReference type="Gene3D" id="2.60.40.10">
    <property type="entry name" value="Immunoglobulins"/>
    <property type="match status" value="1"/>
</dbReference>